<gene>
    <name evidence="2" type="ORF">AVDCRST_MAG83-1670</name>
</gene>
<dbReference type="EMBL" id="CADCTE010000099">
    <property type="protein sequence ID" value="CAA9241807.1"/>
    <property type="molecule type" value="Genomic_DNA"/>
</dbReference>
<dbReference type="RefSeq" id="WP_294567534.1">
    <property type="nucleotide sequence ID" value="NZ_CADCTE010000099.1"/>
</dbReference>
<feature type="compositionally biased region" description="Polar residues" evidence="1">
    <location>
        <begin position="73"/>
        <end position="85"/>
    </location>
</feature>
<evidence type="ECO:0000256" key="1">
    <source>
        <dbReference type="SAM" id="MobiDB-lite"/>
    </source>
</evidence>
<proteinExistence type="predicted"/>
<protein>
    <submittedName>
        <fullName evidence="2">Uncharacterized protein</fullName>
    </submittedName>
</protein>
<feature type="region of interest" description="Disordered" evidence="1">
    <location>
        <begin position="73"/>
        <end position="102"/>
    </location>
</feature>
<organism evidence="2">
    <name type="scientific">uncultured Arthrobacter sp</name>
    <dbReference type="NCBI Taxonomy" id="114050"/>
    <lineage>
        <taxon>Bacteria</taxon>
        <taxon>Bacillati</taxon>
        <taxon>Actinomycetota</taxon>
        <taxon>Actinomycetes</taxon>
        <taxon>Micrococcales</taxon>
        <taxon>Micrococcaceae</taxon>
        <taxon>Arthrobacter</taxon>
        <taxon>environmental samples</taxon>
    </lineage>
</organism>
<reference evidence="2" key="1">
    <citation type="submission" date="2020-02" db="EMBL/GenBank/DDBJ databases">
        <authorList>
            <person name="Meier V. D."/>
        </authorList>
    </citation>
    <scope>NUCLEOTIDE SEQUENCE</scope>
    <source>
        <strain evidence="2">AVDCRST_MAG83</strain>
    </source>
</reference>
<name>A0A6J4I5N4_9MICC</name>
<dbReference type="AlphaFoldDB" id="A0A6J4I5N4"/>
<accession>A0A6J4I5N4</accession>
<evidence type="ECO:0000313" key="2">
    <source>
        <dbReference type="EMBL" id="CAA9241807.1"/>
    </source>
</evidence>
<sequence>MRFDADTRTRLLVDMILDFDPTGSTVEIQVDSTWYPATWIGSPVSASGKWTQTARTTAYFAGPLHATPAGATVLTTGRHSTQTRIVSGGDTIAADSTPIDVK</sequence>